<dbReference type="KEGG" id="tpt:Tpet_0981"/>
<name>A5ILC6_THEP1</name>
<evidence type="ECO:0000313" key="3">
    <source>
        <dbReference type="Proteomes" id="UP000006558"/>
    </source>
</evidence>
<dbReference type="InterPro" id="IPR012340">
    <property type="entry name" value="NA-bd_OB-fold"/>
</dbReference>
<feature type="domain" description="S1 motif" evidence="1">
    <location>
        <begin position="4"/>
        <end position="72"/>
    </location>
</feature>
<dbReference type="Pfam" id="PF00575">
    <property type="entry name" value="S1"/>
    <property type="match status" value="1"/>
</dbReference>
<proteinExistence type="predicted"/>
<dbReference type="AlphaFoldDB" id="A5ILC6"/>
<dbReference type="PROSITE" id="PS50126">
    <property type="entry name" value="S1"/>
    <property type="match status" value="1"/>
</dbReference>
<dbReference type="SMART" id="SM00316">
    <property type="entry name" value="S1"/>
    <property type="match status" value="1"/>
</dbReference>
<reference evidence="3" key="1">
    <citation type="submission" date="2007-05" db="EMBL/GenBank/DDBJ databases">
        <title>Complete sequence of Thermotoga petrophila RKU-1.</title>
        <authorList>
            <consortium name="US DOE Joint Genome Institute"/>
            <person name="Copeland A."/>
            <person name="Lucas S."/>
            <person name="Lapidus A."/>
            <person name="Barry K."/>
            <person name="Glavina del Rio T."/>
            <person name="Dalin E."/>
            <person name="Tice H."/>
            <person name="Pitluck S."/>
            <person name="Sims D."/>
            <person name="Brettin T."/>
            <person name="Bruce D."/>
            <person name="Detter J.C."/>
            <person name="Han C."/>
            <person name="Tapia R."/>
            <person name="Schmutz J."/>
            <person name="Larimer F."/>
            <person name="Land M."/>
            <person name="Hauser L."/>
            <person name="Kyrpides N."/>
            <person name="Mikhailova N."/>
            <person name="Nelson K."/>
            <person name="Gogarten J.P."/>
            <person name="Noll K."/>
            <person name="Richardson P."/>
        </authorList>
    </citation>
    <scope>NUCLEOTIDE SEQUENCE [LARGE SCALE GENOMIC DNA]</scope>
    <source>
        <strain evidence="3">ATCC BAA-488 / DSM 13995 / JCM 10881 / RKU-1</strain>
    </source>
</reference>
<dbReference type="SUPFAM" id="SSF50249">
    <property type="entry name" value="Nucleic acid-binding proteins"/>
    <property type="match status" value="1"/>
</dbReference>
<dbReference type="Gene3D" id="2.40.50.140">
    <property type="entry name" value="Nucleic acid-binding proteins"/>
    <property type="match status" value="1"/>
</dbReference>
<reference evidence="2 3" key="2">
    <citation type="journal article" date="2009" name="Proc. Natl. Acad. Sci. U.S.A.">
        <title>On the chimeric nature, thermophilic origin, and phylogenetic placement of the Thermotogales.</title>
        <authorList>
            <person name="Zhaxybayeva O."/>
            <person name="Swithers K.S."/>
            <person name="Lapierre P."/>
            <person name="Fournier G.P."/>
            <person name="Bickhart D.M."/>
            <person name="DeBoy R.T."/>
            <person name="Nelson K.E."/>
            <person name="Nesbo C.L."/>
            <person name="Doolittle W.F."/>
            <person name="Gogarten J.P."/>
            <person name="Noll K.M."/>
        </authorList>
    </citation>
    <scope>NUCLEOTIDE SEQUENCE [LARGE SCALE GENOMIC DNA]</scope>
    <source>
        <strain evidence="3">ATCC BAA-488 / DSM 13995 / JCM 10881 / RKU-1</strain>
    </source>
</reference>
<dbReference type="InterPro" id="IPR003029">
    <property type="entry name" value="S1_domain"/>
</dbReference>
<gene>
    <name evidence="2" type="ordered locus">Tpet_0981</name>
</gene>
<dbReference type="InterPro" id="IPR050437">
    <property type="entry name" value="Ribos_protein_bS1-like"/>
</dbReference>
<accession>A5ILC6</accession>
<dbReference type="eggNOG" id="COG1098">
    <property type="taxonomic scope" value="Bacteria"/>
</dbReference>
<dbReference type="Proteomes" id="UP000006558">
    <property type="component" value="Chromosome"/>
</dbReference>
<dbReference type="GO" id="GO:0006412">
    <property type="term" value="P:translation"/>
    <property type="evidence" value="ECO:0007669"/>
    <property type="project" value="TreeGrafter"/>
</dbReference>
<dbReference type="PANTHER" id="PTHR10724">
    <property type="entry name" value="30S RIBOSOMAL PROTEIN S1"/>
    <property type="match status" value="1"/>
</dbReference>
<dbReference type="RefSeq" id="WP_004082201.1">
    <property type="nucleotide sequence ID" value="NC_009486.1"/>
</dbReference>
<dbReference type="HOGENOM" id="CLU_128762_0_1_0"/>
<dbReference type="SMR" id="A5ILC6"/>
<dbReference type="EMBL" id="CP000702">
    <property type="protein sequence ID" value="ABQ46999.1"/>
    <property type="molecule type" value="Genomic_DNA"/>
</dbReference>
<dbReference type="STRING" id="390874.Tpet_0981"/>
<dbReference type="GO" id="GO:0003735">
    <property type="term" value="F:structural constituent of ribosome"/>
    <property type="evidence" value="ECO:0007669"/>
    <property type="project" value="TreeGrafter"/>
</dbReference>
<sequence length="124" mass="14336">MKVGELVKGKVSKIVKYGAFVDIEGGERGFIHISKISKNYVKRIEDYLHEGQEISAKVIGRARNGGWELSLKDLEEETPKTGEKSEEKKNMDFEKKLSRFLKESSQKLSEYKKRLEKKGRRSAW</sequence>
<dbReference type="GO" id="GO:0003729">
    <property type="term" value="F:mRNA binding"/>
    <property type="evidence" value="ECO:0007669"/>
    <property type="project" value="TreeGrafter"/>
</dbReference>
<evidence type="ECO:0000259" key="1">
    <source>
        <dbReference type="PROSITE" id="PS50126"/>
    </source>
</evidence>
<evidence type="ECO:0000313" key="2">
    <source>
        <dbReference type="EMBL" id="ABQ46999.1"/>
    </source>
</evidence>
<organism evidence="2 3">
    <name type="scientific">Thermotoga petrophila (strain ATCC BAA-488 / DSM 13995 / JCM 10881 / RKU-1)</name>
    <dbReference type="NCBI Taxonomy" id="390874"/>
    <lineage>
        <taxon>Bacteria</taxon>
        <taxon>Thermotogati</taxon>
        <taxon>Thermotogota</taxon>
        <taxon>Thermotogae</taxon>
        <taxon>Thermotogales</taxon>
        <taxon>Thermotogaceae</taxon>
        <taxon>Thermotoga</taxon>
    </lineage>
</organism>
<protein>
    <submittedName>
        <fullName evidence="2">RNA binding S1 domain protein</fullName>
    </submittedName>
</protein>